<accession>A0A9W7EPN1</accession>
<feature type="compositionally biased region" description="Polar residues" evidence="1">
    <location>
        <begin position="139"/>
        <end position="156"/>
    </location>
</feature>
<reference evidence="3" key="1">
    <citation type="journal article" date="2023" name="Commun. Biol.">
        <title>Genome analysis of Parmales, the sister group of diatoms, reveals the evolutionary specialization of diatoms from phago-mixotrophs to photoautotrophs.</title>
        <authorList>
            <person name="Ban H."/>
            <person name="Sato S."/>
            <person name="Yoshikawa S."/>
            <person name="Yamada K."/>
            <person name="Nakamura Y."/>
            <person name="Ichinomiya M."/>
            <person name="Sato N."/>
            <person name="Blanc-Mathieu R."/>
            <person name="Endo H."/>
            <person name="Kuwata A."/>
            <person name="Ogata H."/>
        </authorList>
    </citation>
    <scope>NUCLEOTIDE SEQUENCE [LARGE SCALE GENOMIC DNA]</scope>
</reference>
<dbReference type="Proteomes" id="UP001162640">
    <property type="component" value="Unassembled WGS sequence"/>
</dbReference>
<proteinExistence type="predicted"/>
<gene>
    <name evidence="2" type="ORF">TL16_g10470</name>
</gene>
<name>A0A9W7EPN1_9STRA</name>
<evidence type="ECO:0000256" key="1">
    <source>
        <dbReference type="SAM" id="MobiDB-lite"/>
    </source>
</evidence>
<evidence type="ECO:0000313" key="2">
    <source>
        <dbReference type="EMBL" id="GMH86207.1"/>
    </source>
</evidence>
<protein>
    <submittedName>
        <fullName evidence="2">Uncharacterized protein</fullName>
    </submittedName>
</protein>
<feature type="region of interest" description="Disordered" evidence="1">
    <location>
        <begin position="121"/>
        <end position="156"/>
    </location>
</feature>
<organism evidence="2 3">
    <name type="scientific">Triparma laevis f. inornata</name>
    <dbReference type="NCBI Taxonomy" id="1714386"/>
    <lineage>
        <taxon>Eukaryota</taxon>
        <taxon>Sar</taxon>
        <taxon>Stramenopiles</taxon>
        <taxon>Ochrophyta</taxon>
        <taxon>Bolidophyceae</taxon>
        <taxon>Parmales</taxon>
        <taxon>Triparmaceae</taxon>
        <taxon>Triparma</taxon>
    </lineage>
</organism>
<feature type="region of interest" description="Disordered" evidence="1">
    <location>
        <begin position="1"/>
        <end position="107"/>
    </location>
</feature>
<dbReference type="AlphaFoldDB" id="A0A9W7EPN1"/>
<dbReference type="EMBL" id="BLQM01000372">
    <property type="protein sequence ID" value="GMH86207.1"/>
    <property type="molecule type" value="Genomic_DNA"/>
</dbReference>
<evidence type="ECO:0000313" key="3">
    <source>
        <dbReference type="Proteomes" id="UP001162640"/>
    </source>
</evidence>
<comment type="caution">
    <text evidence="2">The sequence shown here is derived from an EMBL/GenBank/DDBJ whole genome shotgun (WGS) entry which is preliminary data.</text>
</comment>
<sequence length="156" mass="17406">MEQMKKGYGMAGPSKSLGVDAYLERNQTVRNLIQKEDEEEEEGGKGVADGPKTVCKKNVTKMRDTDLTQELWGNEDDDNGIREKEAPHASSSLQDFDDSPEEKIDAEKHSINHCASSMEFIENPVATHDSSLEKDRAFNHQNSENQKQSKGCCTIS</sequence>